<evidence type="ECO:0000256" key="3">
    <source>
        <dbReference type="ARBA" id="ARBA00022737"/>
    </source>
</evidence>
<sequence length="120" mass="14224">MHLARELYFVNKRAKRHYLHNLETVPQWFTVLGPQGPFSCDACGKRFAHKSRLNAHMRIHTGDKPFGCDACGKRFYQKSNLDMHMRIHTGEKPFNCHMCEKRFKQKSALDIHMRMKLQYS</sequence>
<evidence type="ECO:0000256" key="4">
    <source>
        <dbReference type="ARBA" id="ARBA00022771"/>
    </source>
</evidence>
<dbReference type="SUPFAM" id="SSF57667">
    <property type="entry name" value="beta-beta-alpha zinc fingers"/>
    <property type="match status" value="2"/>
</dbReference>
<evidence type="ECO:0000259" key="8">
    <source>
        <dbReference type="PROSITE" id="PS50157"/>
    </source>
</evidence>
<dbReference type="Pfam" id="PF00096">
    <property type="entry name" value="zf-C2H2"/>
    <property type="match status" value="3"/>
</dbReference>
<gene>
    <name evidence="9" type="ORF">XENORESO_003531</name>
</gene>
<accession>A0ABV0WDK9</accession>
<feature type="domain" description="C2H2-type" evidence="8">
    <location>
        <begin position="38"/>
        <end position="65"/>
    </location>
</feature>
<proteinExistence type="predicted"/>
<evidence type="ECO:0000256" key="7">
    <source>
        <dbReference type="PROSITE-ProRule" id="PRU00042"/>
    </source>
</evidence>
<name>A0ABV0WDK9_9TELE</name>
<reference evidence="9 10" key="1">
    <citation type="submission" date="2021-06" db="EMBL/GenBank/DDBJ databases">
        <authorList>
            <person name="Palmer J.M."/>
        </authorList>
    </citation>
    <scope>NUCLEOTIDE SEQUENCE [LARGE SCALE GENOMIC DNA]</scope>
    <source>
        <strain evidence="9 10">XR_2019</strain>
        <tissue evidence="9">Muscle</tissue>
    </source>
</reference>
<keyword evidence="10" id="KW-1185">Reference proteome</keyword>
<dbReference type="InterPro" id="IPR036236">
    <property type="entry name" value="Znf_C2H2_sf"/>
</dbReference>
<dbReference type="InterPro" id="IPR013087">
    <property type="entry name" value="Znf_C2H2_type"/>
</dbReference>
<evidence type="ECO:0000313" key="9">
    <source>
        <dbReference type="EMBL" id="MEQ2267249.1"/>
    </source>
</evidence>
<keyword evidence="2" id="KW-0479">Metal-binding</keyword>
<evidence type="ECO:0000256" key="2">
    <source>
        <dbReference type="ARBA" id="ARBA00022723"/>
    </source>
</evidence>
<comment type="caution">
    <text evidence="9">The sequence shown here is derived from an EMBL/GenBank/DDBJ whole genome shotgun (WGS) entry which is preliminary data.</text>
</comment>
<keyword evidence="3" id="KW-0677">Repeat</keyword>
<dbReference type="PROSITE" id="PS00028">
    <property type="entry name" value="ZINC_FINGER_C2H2_1"/>
    <property type="match status" value="2"/>
</dbReference>
<comment type="subcellular location">
    <subcellularLocation>
        <location evidence="1">Nucleus</location>
    </subcellularLocation>
</comment>
<evidence type="ECO:0000256" key="1">
    <source>
        <dbReference type="ARBA" id="ARBA00004123"/>
    </source>
</evidence>
<keyword evidence="5" id="KW-0862">Zinc</keyword>
<dbReference type="PROSITE" id="PS50157">
    <property type="entry name" value="ZINC_FINGER_C2H2_2"/>
    <property type="match status" value="3"/>
</dbReference>
<evidence type="ECO:0000256" key="6">
    <source>
        <dbReference type="ARBA" id="ARBA00023242"/>
    </source>
</evidence>
<keyword evidence="4 7" id="KW-0863">Zinc-finger</keyword>
<dbReference type="SMART" id="SM00355">
    <property type="entry name" value="ZnF_C2H2"/>
    <property type="match status" value="3"/>
</dbReference>
<evidence type="ECO:0000313" key="10">
    <source>
        <dbReference type="Proteomes" id="UP001444071"/>
    </source>
</evidence>
<protein>
    <recommendedName>
        <fullName evidence="8">C2H2-type domain-containing protein</fullName>
    </recommendedName>
</protein>
<keyword evidence="6" id="KW-0539">Nucleus</keyword>
<dbReference type="PANTHER" id="PTHR24394">
    <property type="entry name" value="ZINC FINGER PROTEIN"/>
    <property type="match status" value="1"/>
</dbReference>
<organism evidence="9 10">
    <name type="scientific">Xenotaenia resolanae</name>
    <dbReference type="NCBI Taxonomy" id="208358"/>
    <lineage>
        <taxon>Eukaryota</taxon>
        <taxon>Metazoa</taxon>
        <taxon>Chordata</taxon>
        <taxon>Craniata</taxon>
        <taxon>Vertebrata</taxon>
        <taxon>Euteleostomi</taxon>
        <taxon>Actinopterygii</taxon>
        <taxon>Neopterygii</taxon>
        <taxon>Teleostei</taxon>
        <taxon>Neoteleostei</taxon>
        <taxon>Acanthomorphata</taxon>
        <taxon>Ovalentaria</taxon>
        <taxon>Atherinomorphae</taxon>
        <taxon>Cyprinodontiformes</taxon>
        <taxon>Goodeidae</taxon>
        <taxon>Xenotaenia</taxon>
    </lineage>
</organism>
<dbReference type="EMBL" id="JAHRIM010041648">
    <property type="protein sequence ID" value="MEQ2267249.1"/>
    <property type="molecule type" value="Genomic_DNA"/>
</dbReference>
<dbReference type="PANTHER" id="PTHR24394:SF29">
    <property type="entry name" value="MYONEURIN"/>
    <property type="match status" value="1"/>
</dbReference>
<feature type="domain" description="C2H2-type" evidence="8">
    <location>
        <begin position="94"/>
        <end position="120"/>
    </location>
</feature>
<dbReference type="Proteomes" id="UP001444071">
    <property type="component" value="Unassembled WGS sequence"/>
</dbReference>
<dbReference type="Gene3D" id="3.30.160.60">
    <property type="entry name" value="Classic Zinc Finger"/>
    <property type="match status" value="3"/>
</dbReference>
<feature type="domain" description="C2H2-type" evidence="8">
    <location>
        <begin position="66"/>
        <end position="93"/>
    </location>
</feature>
<evidence type="ECO:0000256" key="5">
    <source>
        <dbReference type="ARBA" id="ARBA00022833"/>
    </source>
</evidence>